<protein>
    <submittedName>
        <fullName evidence="1">Uncharacterized protein</fullName>
    </submittedName>
</protein>
<name>A0A517RA26_9PLAN</name>
<reference evidence="1 2" key="1">
    <citation type="submission" date="2019-02" db="EMBL/GenBank/DDBJ databases">
        <title>Deep-cultivation of Planctomycetes and their phenomic and genomic characterization uncovers novel biology.</title>
        <authorList>
            <person name="Wiegand S."/>
            <person name="Jogler M."/>
            <person name="Boedeker C."/>
            <person name="Pinto D."/>
            <person name="Vollmers J."/>
            <person name="Rivas-Marin E."/>
            <person name="Kohn T."/>
            <person name="Peeters S.H."/>
            <person name="Heuer A."/>
            <person name="Rast P."/>
            <person name="Oberbeckmann S."/>
            <person name="Bunk B."/>
            <person name="Jeske O."/>
            <person name="Meyerdierks A."/>
            <person name="Storesund J.E."/>
            <person name="Kallscheuer N."/>
            <person name="Luecker S."/>
            <person name="Lage O.M."/>
            <person name="Pohl T."/>
            <person name="Merkel B.J."/>
            <person name="Hornburger P."/>
            <person name="Mueller R.-W."/>
            <person name="Bruemmer F."/>
            <person name="Labrenz M."/>
            <person name="Spormann A.M."/>
            <person name="Op den Camp H."/>
            <person name="Overmann J."/>
            <person name="Amann R."/>
            <person name="Jetten M.S.M."/>
            <person name="Mascher T."/>
            <person name="Medema M.H."/>
            <person name="Devos D.P."/>
            <person name="Kaster A.-K."/>
            <person name="Ovreas L."/>
            <person name="Rohde M."/>
            <person name="Galperin M.Y."/>
            <person name="Jogler C."/>
        </authorList>
    </citation>
    <scope>NUCLEOTIDE SEQUENCE [LARGE SCALE GENOMIC DNA]</scope>
    <source>
        <strain evidence="1 2">Pan241w</strain>
    </source>
</reference>
<evidence type="ECO:0000313" key="1">
    <source>
        <dbReference type="EMBL" id="QDT40739.1"/>
    </source>
</evidence>
<gene>
    <name evidence="1" type="ORF">Pan241w_07970</name>
</gene>
<dbReference type="EMBL" id="CP036269">
    <property type="protein sequence ID" value="QDT40739.1"/>
    <property type="molecule type" value="Genomic_DNA"/>
</dbReference>
<organism evidence="1 2">
    <name type="scientific">Gimesia alba</name>
    <dbReference type="NCBI Taxonomy" id="2527973"/>
    <lineage>
        <taxon>Bacteria</taxon>
        <taxon>Pseudomonadati</taxon>
        <taxon>Planctomycetota</taxon>
        <taxon>Planctomycetia</taxon>
        <taxon>Planctomycetales</taxon>
        <taxon>Planctomycetaceae</taxon>
        <taxon>Gimesia</taxon>
    </lineage>
</organism>
<dbReference type="AlphaFoldDB" id="A0A517RA26"/>
<accession>A0A517RA26</accession>
<proteinExistence type="predicted"/>
<sequence>MQDILFNYDEAQEFLNELRERDLKTWSLVSFTFSKLIFAAIAGEVPNSSFDLLYFVKVLEKALGCHDKLALMLDGDTLEWPDL</sequence>
<evidence type="ECO:0000313" key="2">
    <source>
        <dbReference type="Proteomes" id="UP000317171"/>
    </source>
</evidence>
<dbReference type="KEGG" id="gaz:Pan241w_07970"/>
<keyword evidence="2" id="KW-1185">Reference proteome</keyword>
<dbReference type="RefSeq" id="WP_145211190.1">
    <property type="nucleotide sequence ID" value="NZ_CP036269.1"/>
</dbReference>
<dbReference type="Proteomes" id="UP000317171">
    <property type="component" value="Chromosome"/>
</dbReference>